<reference evidence="2 3" key="1">
    <citation type="submission" date="2014-03" db="EMBL/GenBank/DDBJ databases">
        <authorList>
            <person name="Urmite Genomes U."/>
        </authorList>
    </citation>
    <scope>NUCLEOTIDE SEQUENCE [LARGE SCALE GENOMIC DNA]</scope>
    <source>
        <strain evidence="2 3">Vm-5</strain>
    </source>
</reference>
<evidence type="ECO:0000313" key="3">
    <source>
        <dbReference type="Proteomes" id="UP000028875"/>
    </source>
</evidence>
<sequence length="58" mass="7054">MSNEHKPEKRKKDIKEDRTKLDEFEDQKHVDAIPLEDLRKEMKEEKQKRKSKNSSQSE</sequence>
<dbReference type="EMBL" id="CCDP010000002">
    <property type="protein sequence ID" value="CDQ41059.1"/>
    <property type="molecule type" value="Genomic_DNA"/>
</dbReference>
<evidence type="ECO:0008006" key="4">
    <source>
        <dbReference type="Google" id="ProtNLM"/>
    </source>
</evidence>
<comment type="caution">
    <text evidence="2">The sequence shown here is derived from an EMBL/GenBank/DDBJ whole genome shotgun (WGS) entry which is preliminary data.</text>
</comment>
<dbReference type="AlphaFoldDB" id="A0A024QF01"/>
<gene>
    <name evidence="2" type="ORF">BN990_03411</name>
</gene>
<reference evidence="3" key="2">
    <citation type="submission" date="2014-05" db="EMBL/GenBank/DDBJ databases">
        <title>Draft genome sequence of Virgibacillus massiliensis Vm-5.</title>
        <authorList>
            <person name="Khelaifia S."/>
            <person name="Croce O."/>
            <person name="Lagier J.C."/>
            <person name="Raoult D."/>
        </authorList>
    </citation>
    <scope>NUCLEOTIDE SEQUENCE [LARGE SCALE GENOMIC DNA]</scope>
    <source>
        <strain evidence="3">Vm-5</strain>
    </source>
</reference>
<name>A0A024QF01_9BACI</name>
<protein>
    <recommendedName>
        <fullName evidence="4">YfhD family protein</fullName>
    </recommendedName>
</protein>
<dbReference type="Proteomes" id="UP000028875">
    <property type="component" value="Unassembled WGS sequence"/>
</dbReference>
<evidence type="ECO:0000256" key="1">
    <source>
        <dbReference type="SAM" id="MobiDB-lite"/>
    </source>
</evidence>
<accession>A0A024QF01</accession>
<dbReference type="RefSeq" id="WP_021288743.1">
    <property type="nucleotide sequence ID" value="NZ_BNER01000007.1"/>
</dbReference>
<proteinExistence type="predicted"/>
<feature type="region of interest" description="Disordered" evidence="1">
    <location>
        <begin position="1"/>
        <end position="58"/>
    </location>
</feature>
<keyword evidence="3" id="KW-1185">Reference proteome</keyword>
<feature type="compositionally biased region" description="Basic and acidic residues" evidence="1">
    <location>
        <begin position="1"/>
        <end position="47"/>
    </location>
</feature>
<evidence type="ECO:0000313" key="2">
    <source>
        <dbReference type="EMBL" id="CDQ41059.1"/>
    </source>
</evidence>
<organism evidence="2 3">
    <name type="scientific">Virgibacillus massiliensis</name>
    <dbReference type="NCBI Taxonomy" id="1462526"/>
    <lineage>
        <taxon>Bacteria</taxon>
        <taxon>Bacillati</taxon>
        <taxon>Bacillota</taxon>
        <taxon>Bacilli</taxon>
        <taxon>Bacillales</taxon>
        <taxon>Bacillaceae</taxon>
        <taxon>Virgibacillus</taxon>
    </lineage>
</organism>